<evidence type="ECO:0000259" key="5">
    <source>
        <dbReference type="Pfam" id="PF01975"/>
    </source>
</evidence>
<name>A0A9P4QA76_9PEZI</name>
<feature type="signal peptide" evidence="4">
    <location>
        <begin position="1"/>
        <end position="20"/>
    </location>
</feature>
<dbReference type="InterPro" id="IPR030048">
    <property type="entry name" value="SurE"/>
</dbReference>
<keyword evidence="7" id="KW-1185">Reference proteome</keyword>
<keyword evidence="4" id="KW-0732">Signal</keyword>
<sequence>MQLSRIAALSALTWLPAVSGLNIMLGNDDGFGSANLREVYRLLKTAGHNTLMVAPSNFQSGKGGTSVYADSGTLYGPSEYDLVPAGSPSLGTDPADSMIWYYNGTPAACAVVGLDWVVPKYTNWTHVDLVIAGPNFGNNLGNYLYTLSGTNGYTYTSVGKGVPGIAFSAGNSEQRSYKWINETTPTGFPDPATLSAQLVVGLVEKLARATPNGSALMPPGYGLSVNFPKLTSLQDDSCIAPPFIQTRMTGGAEWDTIVYNETTKTFKYGDTYPAAGNRCINGNCLLPGESDVLDNGCQSSVSVFTVDYDAPVGKEQDDLRSRLFPLVEYFPNSTTKGYGKRETKGKFKQSSRWTL</sequence>
<evidence type="ECO:0000313" key="6">
    <source>
        <dbReference type="EMBL" id="KAF2723468.1"/>
    </source>
</evidence>
<dbReference type="PANTHER" id="PTHR30457:SF0">
    <property type="entry name" value="PHOSPHATASE, PUTATIVE (AFU_ORTHOLOGUE AFUA_4G01070)-RELATED"/>
    <property type="match status" value="1"/>
</dbReference>
<feature type="chain" id="PRO_5040499551" evidence="4">
    <location>
        <begin position="21"/>
        <end position="355"/>
    </location>
</feature>
<comment type="similarity">
    <text evidence="1">Belongs to the SurE nucleotidase family.</text>
</comment>
<accession>A0A9P4QA76</accession>
<evidence type="ECO:0000313" key="7">
    <source>
        <dbReference type="Proteomes" id="UP000799441"/>
    </source>
</evidence>
<evidence type="ECO:0000256" key="4">
    <source>
        <dbReference type="SAM" id="SignalP"/>
    </source>
</evidence>
<dbReference type="GO" id="GO:0046872">
    <property type="term" value="F:metal ion binding"/>
    <property type="evidence" value="ECO:0007669"/>
    <property type="project" value="UniProtKB-KW"/>
</dbReference>
<dbReference type="AlphaFoldDB" id="A0A9P4QA76"/>
<dbReference type="EMBL" id="MU003776">
    <property type="protein sequence ID" value="KAF2723468.1"/>
    <property type="molecule type" value="Genomic_DNA"/>
</dbReference>
<dbReference type="PANTHER" id="PTHR30457">
    <property type="entry name" value="5'-NUCLEOTIDASE SURE"/>
    <property type="match status" value="1"/>
</dbReference>
<dbReference type="InterPro" id="IPR002828">
    <property type="entry name" value="SurE-like_Pase/nucleotidase"/>
</dbReference>
<dbReference type="Gene3D" id="3.40.1210.10">
    <property type="entry name" value="Survival protein SurE-like phosphatase/nucleotidase"/>
    <property type="match status" value="1"/>
</dbReference>
<dbReference type="OrthoDB" id="4018688at2759"/>
<keyword evidence="3" id="KW-0378">Hydrolase</keyword>
<comment type="caution">
    <text evidence="6">The sequence shown here is derived from an EMBL/GenBank/DDBJ whole genome shotgun (WGS) entry which is preliminary data.</text>
</comment>
<proteinExistence type="inferred from homology"/>
<protein>
    <submittedName>
        <fullName evidence="6">5'/3'-nucleotidase sure</fullName>
    </submittedName>
</protein>
<dbReference type="GO" id="GO:0008252">
    <property type="term" value="F:nucleotidase activity"/>
    <property type="evidence" value="ECO:0007669"/>
    <property type="project" value="InterPro"/>
</dbReference>
<evidence type="ECO:0000256" key="2">
    <source>
        <dbReference type="ARBA" id="ARBA00022723"/>
    </source>
</evidence>
<evidence type="ECO:0000256" key="1">
    <source>
        <dbReference type="ARBA" id="ARBA00011062"/>
    </source>
</evidence>
<evidence type="ECO:0000256" key="3">
    <source>
        <dbReference type="ARBA" id="ARBA00022801"/>
    </source>
</evidence>
<dbReference type="Pfam" id="PF01975">
    <property type="entry name" value="SurE"/>
    <property type="match status" value="1"/>
</dbReference>
<dbReference type="InterPro" id="IPR036523">
    <property type="entry name" value="SurE-like_sf"/>
</dbReference>
<gene>
    <name evidence="6" type="ORF">K431DRAFT_344696</name>
</gene>
<dbReference type="SUPFAM" id="SSF64167">
    <property type="entry name" value="SurE-like"/>
    <property type="match status" value="1"/>
</dbReference>
<dbReference type="Proteomes" id="UP000799441">
    <property type="component" value="Unassembled WGS sequence"/>
</dbReference>
<reference evidence="6" key="1">
    <citation type="journal article" date="2020" name="Stud. Mycol.">
        <title>101 Dothideomycetes genomes: a test case for predicting lifestyles and emergence of pathogens.</title>
        <authorList>
            <person name="Haridas S."/>
            <person name="Albert R."/>
            <person name="Binder M."/>
            <person name="Bloem J."/>
            <person name="Labutti K."/>
            <person name="Salamov A."/>
            <person name="Andreopoulos B."/>
            <person name="Baker S."/>
            <person name="Barry K."/>
            <person name="Bills G."/>
            <person name="Bluhm B."/>
            <person name="Cannon C."/>
            <person name="Castanera R."/>
            <person name="Culley D."/>
            <person name="Daum C."/>
            <person name="Ezra D."/>
            <person name="Gonzalez J."/>
            <person name="Henrissat B."/>
            <person name="Kuo A."/>
            <person name="Liang C."/>
            <person name="Lipzen A."/>
            <person name="Lutzoni F."/>
            <person name="Magnuson J."/>
            <person name="Mondo S."/>
            <person name="Nolan M."/>
            <person name="Ohm R."/>
            <person name="Pangilinan J."/>
            <person name="Park H.-J."/>
            <person name="Ramirez L."/>
            <person name="Alfaro M."/>
            <person name="Sun H."/>
            <person name="Tritt A."/>
            <person name="Yoshinaga Y."/>
            <person name="Zwiers L.-H."/>
            <person name="Turgeon B."/>
            <person name="Goodwin S."/>
            <person name="Spatafora J."/>
            <person name="Crous P."/>
            <person name="Grigoriev I."/>
        </authorList>
    </citation>
    <scope>NUCLEOTIDE SEQUENCE</scope>
    <source>
        <strain evidence="6">CBS 116435</strain>
    </source>
</reference>
<feature type="domain" description="Survival protein SurE-like phosphatase/nucleotidase" evidence="5">
    <location>
        <begin position="23"/>
        <end position="231"/>
    </location>
</feature>
<keyword evidence="2" id="KW-0479">Metal-binding</keyword>
<organism evidence="6 7">
    <name type="scientific">Polychaeton citri CBS 116435</name>
    <dbReference type="NCBI Taxonomy" id="1314669"/>
    <lineage>
        <taxon>Eukaryota</taxon>
        <taxon>Fungi</taxon>
        <taxon>Dikarya</taxon>
        <taxon>Ascomycota</taxon>
        <taxon>Pezizomycotina</taxon>
        <taxon>Dothideomycetes</taxon>
        <taxon>Dothideomycetidae</taxon>
        <taxon>Capnodiales</taxon>
        <taxon>Capnodiaceae</taxon>
        <taxon>Polychaeton</taxon>
    </lineage>
</organism>